<organism evidence="2 3">
    <name type="scientific">Nocardia mexicana</name>
    <dbReference type="NCBI Taxonomy" id="279262"/>
    <lineage>
        <taxon>Bacteria</taxon>
        <taxon>Bacillati</taxon>
        <taxon>Actinomycetota</taxon>
        <taxon>Actinomycetes</taxon>
        <taxon>Mycobacteriales</taxon>
        <taxon>Nocardiaceae</taxon>
        <taxon>Nocardia</taxon>
    </lineage>
</organism>
<gene>
    <name evidence="2" type="ORF">DFR68_101749</name>
</gene>
<dbReference type="STRING" id="1210089.GCA_001613165_01966"/>
<reference evidence="2 3" key="1">
    <citation type="submission" date="2018-07" db="EMBL/GenBank/DDBJ databases">
        <title>Genomic Encyclopedia of Type Strains, Phase IV (KMG-IV): sequencing the most valuable type-strain genomes for metagenomic binning, comparative biology and taxonomic classification.</title>
        <authorList>
            <person name="Goeker M."/>
        </authorList>
    </citation>
    <scope>NUCLEOTIDE SEQUENCE [LARGE SCALE GENOMIC DNA]</scope>
    <source>
        <strain evidence="2 3">DSM 44952</strain>
    </source>
</reference>
<dbReference type="EMBL" id="QQAZ01000001">
    <property type="protein sequence ID" value="RDI55912.1"/>
    <property type="molecule type" value="Genomic_DNA"/>
</dbReference>
<feature type="domain" description="DUF6968" evidence="1">
    <location>
        <begin position="13"/>
        <end position="94"/>
    </location>
</feature>
<dbReference type="AlphaFoldDB" id="A0A370HFS8"/>
<evidence type="ECO:0000259" key="1">
    <source>
        <dbReference type="Pfam" id="PF22302"/>
    </source>
</evidence>
<proteinExistence type="predicted"/>
<dbReference type="Pfam" id="PF22302">
    <property type="entry name" value="DUF6968"/>
    <property type="match status" value="1"/>
</dbReference>
<evidence type="ECO:0000313" key="2">
    <source>
        <dbReference type="EMBL" id="RDI55912.1"/>
    </source>
</evidence>
<dbReference type="InterPro" id="IPR054241">
    <property type="entry name" value="DUF6968"/>
</dbReference>
<sequence length="98" mass="10666">MPITWELGEPIAVRTLHRGEEAVTVEIGRPRPYMESEDFFCPFRIKGTELLDEGYTVGVDSVQALTLTLARIGDVLAASGDGYTYLGGEDLGFPRSSG</sequence>
<evidence type="ECO:0000313" key="3">
    <source>
        <dbReference type="Proteomes" id="UP000255355"/>
    </source>
</evidence>
<comment type="caution">
    <text evidence="2">The sequence shown here is derived from an EMBL/GenBank/DDBJ whole genome shotgun (WGS) entry which is preliminary data.</text>
</comment>
<protein>
    <recommendedName>
        <fullName evidence="1">DUF6968 domain-containing protein</fullName>
    </recommendedName>
</protein>
<keyword evidence="3" id="KW-1185">Reference proteome</keyword>
<accession>A0A370HFS8</accession>
<dbReference type="RefSeq" id="WP_068016789.1">
    <property type="nucleotide sequence ID" value="NZ_QQAZ01000001.1"/>
</dbReference>
<dbReference type="Proteomes" id="UP000255355">
    <property type="component" value="Unassembled WGS sequence"/>
</dbReference>
<name>A0A370HFS8_9NOCA</name>